<evidence type="ECO:0000313" key="2">
    <source>
        <dbReference type="Proteomes" id="UP000800096"/>
    </source>
</evidence>
<sequence length="156" mass="17802">MSFSAANTYPRPRRQLRYAGTVRGASVYVVWFFFSGGGDAEDRWRWSMYEWGRRRSSGDGRQGGSVCVFKIGLWRVDDGTWNRVVEVGLCGGGQGVGKAKQWIVCTRVVLCWRWRRVFRLRVCLKSVAFKGGPPQTLKLALNSHLDVLLQINKDNR</sequence>
<proteinExistence type="predicted"/>
<dbReference type="Proteomes" id="UP000800096">
    <property type="component" value="Unassembled WGS sequence"/>
</dbReference>
<name>A0A6A5QD41_AMPQU</name>
<accession>A0A6A5QD41</accession>
<dbReference type="EMBL" id="ML979139">
    <property type="protein sequence ID" value="KAF1913263.1"/>
    <property type="molecule type" value="Genomic_DNA"/>
</dbReference>
<keyword evidence="2" id="KW-1185">Reference proteome</keyword>
<organism evidence="1 2">
    <name type="scientific">Ampelomyces quisqualis</name>
    <name type="common">Powdery mildew agent</name>
    <dbReference type="NCBI Taxonomy" id="50730"/>
    <lineage>
        <taxon>Eukaryota</taxon>
        <taxon>Fungi</taxon>
        <taxon>Dikarya</taxon>
        <taxon>Ascomycota</taxon>
        <taxon>Pezizomycotina</taxon>
        <taxon>Dothideomycetes</taxon>
        <taxon>Pleosporomycetidae</taxon>
        <taxon>Pleosporales</taxon>
        <taxon>Pleosporineae</taxon>
        <taxon>Phaeosphaeriaceae</taxon>
        <taxon>Ampelomyces</taxon>
    </lineage>
</organism>
<protein>
    <submittedName>
        <fullName evidence="1">Uncharacterized protein</fullName>
    </submittedName>
</protein>
<dbReference type="AlphaFoldDB" id="A0A6A5QD41"/>
<evidence type="ECO:0000313" key="1">
    <source>
        <dbReference type="EMBL" id="KAF1913263.1"/>
    </source>
</evidence>
<gene>
    <name evidence="1" type="ORF">BDU57DRAFT_349929</name>
</gene>
<reference evidence="1" key="1">
    <citation type="journal article" date="2020" name="Stud. Mycol.">
        <title>101 Dothideomycetes genomes: a test case for predicting lifestyles and emergence of pathogens.</title>
        <authorList>
            <person name="Haridas S."/>
            <person name="Albert R."/>
            <person name="Binder M."/>
            <person name="Bloem J."/>
            <person name="Labutti K."/>
            <person name="Salamov A."/>
            <person name="Andreopoulos B."/>
            <person name="Baker S."/>
            <person name="Barry K."/>
            <person name="Bills G."/>
            <person name="Bluhm B."/>
            <person name="Cannon C."/>
            <person name="Castanera R."/>
            <person name="Culley D."/>
            <person name="Daum C."/>
            <person name="Ezra D."/>
            <person name="Gonzalez J."/>
            <person name="Henrissat B."/>
            <person name="Kuo A."/>
            <person name="Liang C."/>
            <person name="Lipzen A."/>
            <person name="Lutzoni F."/>
            <person name="Magnuson J."/>
            <person name="Mondo S."/>
            <person name="Nolan M."/>
            <person name="Ohm R."/>
            <person name="Pangilinan J."/>
            <person name="Park H.-J."/>
            <person name="Ramirez L."/>
            <person name="Alfaro M."/>
            <person name="Sun H."/>
            <person name="Tritt A."/>
            <person name="Yoshinaga Y."/>
            <person name="Zwiers L.-H."/>
            <person name="Turgeon B."/>
            <person name="Goodwin S."/>
            <person name="Spatafora J."/>
            <person name="Crous P."/>
            <person name="Grigoriev I."/>
        </authorList>
    </citation>
    <scope>NUCLEOTIDE SEQUENCE</scope>
    <source>
        <strain evidence="1">HMLAC05119</strain>
    </source>
</reference>